<evidence type="ECO:0000256" key="9">
    <source>
        <dbReference type="SAM" id="Coils"/>
    </source>
</evidence>
<dbReference type="GO" id="GO:0006412">
    <property type="term" value="P:translation"/>
    <property type="evidence" value="ECO:0007669"/>
    <property type="project" value="InterPro"/>
</dbReference>
<dbReference type="PANTHER" id="PTHR15893">
    <property type="entry name" value="RIBOSOMAL PROTEIN L27"/>
    <property type="match status" value="1"/>
</dbReference>
<dbReference type="PANTHER" id="PTHR15893:SF0">
    <property type="entry name" value="LARGE RIBOSOMAL SUBUNIT PROTEIN BL27M"/>
    <property type="match status" value="1"/>
</dbReference>
<sequence length="391" mass="45348">MSLLTGNIKVWRFQSFLKSTSLNNINNNSTGNINGININQIRTATKKVAGSRTNMRDSAGRRLGAKVAENEPVKIGQILYRQRGTKFYPGENASIGKDHTIFAMEPGYVRFYMDPFHPKRKFIGIALKSELRLPTPHFEPRVRRLGYLPIEDKSKAQFEENNLSRKNHLLKPQILQDLKQRQINRDVLLDNYSQKLSKLIPNLSNEDNKLLSKRYLLIKTHLQNGSKLIESQSIATFIYLQNIKLNLQQQQNSQIENKFDELKQNYLELIKLGDLSISFDNKFNLIPYLSENDRLLKIKELDSQLNSIFNDKNSNRNKIKEQIKSLIYNNNLCTNTERKLLISKYLKTILSEPIGLVNKSDKKQSSISKRWNYVKNKVDIIARSKESFAFK</sequence>
<evidence type="ECO:0000313" key="11">
    <source>
        <dbReference type="EMBL" id="KAH3679763.1"/>
    </source>
</evidence>
<keyword evidence="6" id="KW-0687">Ribonucleoprotein</keyword>
<dbReference type="Pfam" id="PF01016">
    <property type="entry name" value="Ribosomal_L27"/>
    <property type="match status" value="1"/>
</dbReference>
<comment type="subcellular location">
    <subcellularLocation>
        <location evidence="1">Mitochondrion</location>
    </subcellularLocation>
</comment>
<dbReference type="AlphaFoldDB" id="A0A9P8PWT1"/>
<evidence type="ECO:0000256" key="2">
    <source>
        <dbReference type="ARBA" id="ARBA00010797"/>
    </source>
</evidence>
<evidence type="ECO:0000313" key="12">
    <source>
        <dbReference type="Proteomes" id="UP000769528"/>
    </source>
</evidence>
<proteinExistence type="inferred from homology"/>
<dbReference type="Gene3D" id="2.40.50.100">
    <property type="match status" value="1"/>
</dbReference>
<evidence type="ECO:0000256" key="3">
    <source>
        <dbReference type="ARBA" id="ARBA00022946"/>
    </source>
</evidence>
<keyword evidence="5" id="KW-0496">Mitochondrion</keyword>
<dbReference type="EMBL" id="JAEUBF010000237">
    <property type="protein sequence ID" value="KAH3679763.1"/>
    <property type="molecule type" value="Genomic_DNA"/>
</dbReference>
<dbReference type="InterPro" id="IPR041244">
    <property type="entry name" value="Ribosomal_bL27m_C"/>
</dbReference>
<name>A0A9P8PWT1_9ASCO</name>
<feature type="coiled-coil region" evidence="9">
    <location>
        <begin position="245"/>
        <end position="272"/>
    </location>
</feature>
<evidence type="ECO:0000256" key="6">
    <source>
        <dbReference type="ARBA" id="ARBA00023274"/>
    </source>
</evidence>
<comment type="similarity">
    <text evidence="2">Belongs to the bacterial ribosomal protein bL27 family.</text>
</comment>
<dbReference type="PRINTS" id="PR00063">
    <property type="entry name" value="RIBOSOMALL27"/>
</dbReference>
<evidence type="ECO:0000256" key="5">
    <source>
        <dbReference type="ARBA" id="ARBA00023128"/>
    </source>
</evidence>
<evidence type="ECO:0000256" key="7">
    <source>
        <dbReference type="ARBA" id="ARBA00035267"/>
    </source>
</evidence>
<dbReference type="GO" id="GO:0003735">
    <property type="term" value="F:structural constituent of ribosome"/>
    <property type="evidence" value="ECO:0007669"/>
    <property type="project" value="InterPro"/>
</dbReference>
<keyword evidence="4" id="KW-0689">Ribosomal protein</keyword>
<dbReference type="GO" id="GO:0005762">
    <property type="term" value="C:mitochondrial large ribosomal subunit"/>
    <property type="evidence" value="ECO:0007669"/>
    <property type="project" value="TreeGrafter"/>
</dbReference>
<dbReference type="Proteomes" id="UP000769528">
    <property type="component" value="Unassembled WGS sequence"/>
</dbReference>
<dbReference type="InterPro" id="IPR001684">
    <property type="entry name" value="Ribosomal_bL27"/>
</dbReference>
<dbReference type="PROSITE" id="PS00831">
    <property type="entry name" value="RIBOSOMAL_L27"/>
    <property type="match status" value="1"/>
</dbReference>
<evidence type="ECO:0000256" key="8">
    <source>
        <dbReference type="ARBA" id="ARBA00035465"/>
    </source>
</evidence>
<evidence type="ECO:0000256" key="4">
    <source>
        <dbReference type="ARBA" id="ARBA00022980"/>
    </source>
</evidence>
<dbReference type="Pfam" id="PF18471">
    <property type="entry name" value="Ribosomal_L27_C"/>
    <property type="match status" value="1"/>
</dbReference>
<keyword evidence="12" id="KW-1185">Reference proteome</keyword>
<keyword evidence="9" id="KW-0175">Coiled coil</keyword>
<accession>A0A9P8PWT1</accession>
<dbReference type="FunFam" id="2.40.50.100:FF:000042">
    <property type="entry name" value="50S ribosomal protein L27"/>
    <property type="match status" value="1"/>
</dbReference>
<evidence type="ECO:0000256" key="1">
    <source>
        <dbReference type="ARBA" id="ARBA00004173"/>
    </source>
</evidence>
<reference evidence="11" key="1">
    <citation type="journal article" date="2021" name="Open Biol.">
        <title>Shared evolutionary footprints suggest mitochondrial oxidative damage underlies multiple complex I losses in fungi.</title>
        <authorList>
            <person name="Schikora-Tamarit M.A."/>
            <person name="Marcet-Houben M."/>
            <person name="Nosek J."/>
            <person name="Gabaldon T."/>
        </authorList>
    </citation>
    <scope>NUCLEOTIDE SEQUENCE</scope>
    <source>
        <strain evidence="11">CBS6341</strain>
    </source>
</reference>
<gene>
    <name evidence="11" type="ORF">WICMUC_000729</name>
</gene>
<dbReference type="InterPro" id="IPR018261">
    <property type="entry name" value="Ribosomal_bL27_CS"/>
</dbReference>
<dbReference type="NCBIfam" id="TIGR00062">
    <property type="entry name" value="L27"/>
    <property type="match status" value="1"/>
</dbReference>
<protein>
    <recommendedName>
        <fullName evidence="7">Large ribosomal subunit protein bL27m</fullName>
    </recommendedName>
    <alternativeName>
        <fullName evidence="8">54S ribosomal protein L2, mitochondrial</fullName>
    </alternativeName>
</protein>
<comment type="caution">
    <text evidence="11">The sequence shown here is derived from an EMBL/GenBank/DDBJ whole genome shotgun (WGS) entry which is preliminary data.</text>
</comment>
<evidence type="ECO:0000259" key="10">
    <source>
        <dbReference type="Pfam" id="PF18471"/>
    </source>
</evidence>
<keyword evidence="3" id="KW-0809">Transit peptide</keyword>
<dbReference type="SUPFAM" id="SSF110324">
    <property type="entry name" value="Ribosomal L27 protein-like"/>
    <property type="match status" value="1"/>
</dbReference>
<reference evidence="11" key="2">
    <citation type="submission" date="2021-01" db="EMBL/GenBank/DDBJ databases">
        <authorList>
            <person name="Schikora-Tamarit M.A."/>
        </authorList>
    </citation>
    <scope>NUCLEOTIDE SEQUENCE</scope>
    <source>
        <strain evidence="11">CBS6341</strain>
    </source>
</reference>
<organism evidence="11 12">
    <name type="scientific">Wickerhamomyces mucosus</name>
    <dbReference type="NCBI Taxonomy" id="1378264"/>
    <lineage>
        <taxon>Eukaryota</taxon>
        <taxon>Fungi</taxon>
        <taxon>Dikarya</taxon>
        <taxon>Ascomycota</taxon>
        <taxon>Saccharomycotina</taxon>
        <taxon>Saccharomycetes</taxon>
        <taxon>Phaffomycetales</taxon>
        <taxon>Wickerhamomycetaceae</taxon>
        <taxon>Wickerhamomyces</taxon>
    </lineage>
</organism>
<dbReference type="OrthoDB" id="1867012at2759"/>
<feature type="domain" description="Large ribosomal subunit protein bL27m C-terminal" evidence="10">
    <location>
        <begin position="151"/>
        <end position="389"/>
    </location>
</feature>